<keyword evidence="5 8" id="KW-0472">Membrane</keyword>
<evidence type="ECO:0000256" key="6">
    <source>
        <dbReference type="ARBA" id="ARBA00023180"/>
    </source>
</evidence>
<evidence type="ECO:0000256" key="2">
    <source>
        <dbReference type="ARBA" id="ARBA00022692"/>
    </source>
</evidence>
<feature type="compositionally biased region" description="Gly residues" evidence="7">
    <location>
        <begin position="43"/>
        <end position="64"/>
    </location>
</feature>
<name>A0ABN2WL56_9MICO</name>
<dbReference type="Proteomes" id="UP001500984">
    <property type="component" value="Unassembled WGS sequence"/>
</dbReference>
<proteinExistence type="predicted"/>
<evidence type="ECO:0000313" key="11">
    <source>
        <dbReference type="Proteomes" id="UP001500984"/>
    </source>
</evidence>
<evidence type="ECO:0000313" key="10">
    <source>
        <dbReference type="EMBL" id="GAA2093308.1"/>
    </source>
</evidence>
<feature type="domain" description="TM2" evidence="9">
    <location>
        <begin position="140"/>
        <end position="188"/>
    </location>
</feature>
<protein>
    <recommendedName>
        <fullName evidence="9">TM2 domain-containing protein</fullName>
    </recommendedName>
</protein>
<dbReference type="PANTHER" id="PTHR21016">
    <property type="entry name" value="BETA-AMYLOID BINDING PROTEIN-RELATED"/>
    <property type="match status" value="1"/>
</dbReference>
<keyword evidence="11" id="KW-1185">Reference proteome</keyword>
<evidence type="ECO:0000256" key="5">
    <source>
        <dbReference type="ARBA" id="ARBA00023136"/>
    </source>
</evidence>
<feature type="transmembrane region" description="Helical" evidence="8">
    <location>
        <begin position="169"/>
        <end position="192"/>
    </location>
</feature>
<feature type="region of interest" description="Disordered" evidence="7">
    <location>
        <begin position="247"/>
        <end position="289"/>
    </location>
</feature>
<dbReference type="EMBL" id="BAAAPZ010000004">
    <property type="protein sequence ID" value="GAA2093308.1"/>
    <property type="molecule type" value="Genomic_DNA"/>
</dbReference>
<evidence type="ECO:0000256" key="4">
    <source>
        <dbReference type="ARBA" id="ARBA00022989"/>
    </source>
</evidence>
<keyword evidence="6" id="KW-0325">Glycoprotein</keyword>
<comment type="subcellular location">
    <subcellularLocation>
        <location evidence="1">Membrane</location>
        <topology evidence="1">Multi-pass membrane protein</topology>
    </subcellularLocation>
</comment>
<comment type="caution">
    <text evidence="10">The sequence shown here is derived from an EMBL/GenBank/DDBJ whole genome shotgun (WGS) entry which is preliminary data.</text>
</comment>
<evidence type="ECO:0000256" key="3">
    <source>
        <dbReference type="ARBA" id="ARBA00022729"/>
    </source>
</evidence>
<feature type="compositionally biased region" description="Polar residues" evidence="7">
    <location>
        <begin position="247"/>
        <end position="256"/>
    </location>
</feature>
<dbReference type="Pfam" id="PF05154">
    <property type="entry name" value="TM2"/>
    <property type="match status" value="1"/>
</dbReference>
<dbReference type="RefSeq" id="WP_344336108.1">
    <property type="nucleotide sequence ID" value="NZ_BAAAPZ010000004.1"/>
</dbReference>
<feature type="region of interest" description="Disordered" evidence="7">
    <location>
        <begin position="1"/>
        <end position="132"/>
    </location>
</feature>
<feature type="compositionally biased region" description="Low complexity" evidence="7">
    <location>
        <begin position="81"/>
        <end position="93"/>
    </location>
</feature>
<keyword evidence="4 8" id="KW-1133">Transmembrane helix</keyword>
<feature type="transmembrane region" description="Helical" evidence="8">
    <location>
        <begin position="213"/>
        <end position="239"/>
    </location>
</feature>
<reference evidence="10 11" key="1">
    <citation type="journal article" date="2019" name="Int. J. Syst. Evol. Microbiol.">
        <title>The Global Catalogue of Microorganisms (GCM) 10K type strain sequencing project: providing services to taxonomists for standard genome sequencing and annotation.</title>
        <authorList>
            <consortium name="The Broad Institute Genomics Platform"/>
            <consortium name="The Broad Institute Genome Sequencing Center for Infectious Disease"/>
            <person name="Wu L."/>
            <person name="Ma J."/>
        </authorList>
    </citation>
    <scope>NUCLEOTIDE SEQUENCE [LARGE SCALE GENOMIC DNA]</scope>
    <source>
        <strain evidence="10 11">JCM 15900</strain>
    </source>
</reference>
<dbReference type="InterPro" id="IPR050932">
    <property type="entry name" value="TM2D1-3-like"/>
</dbReference>
<keyword evidence="2 8" id="KW-0812">Transmembrane</keyword>
<evidence type="ECO:0000256" key="7">
    <source>
        <dbReference type="SAM" id="MobiDB-lite"/>
    </source>
</evidence>
<sequence>MSQPPGYGPQGINPNTGLPYGPGDVSGGDDGTRAYPQDPYGQAPGGYGAQPGYGSAPGGYGTGQPAGASAPYGNEQYGSPQYGNDQYGNQQYGSPQYGQDSYGQNAYGSPQHAQDPYGAEAAGYAPQGGPFGTATTSESQKTFIATWLLGWLLGSFGADRFYLGKFGTAIAKLLTAGGLGIWTLIDVIRTLFGATRDTEGRPLAGYEQNKKMARLVTFIVWGIGVVAGIISLIVTIALMGAGAATYENPTGESTSQAAEEPAETEAAEEPTPDATEEAETEAEPAASDLAQWADDTYGTFEAEEISGSGNDSWAVPSGVTGAIVTVSTGGDGLTLNSLDDAGDTTSGLIEFVPPNSETTLMFNAADTYMPEVSEISLEGGSWDVSIEPVSSAPELEPDASGTGSGVYLYDGESTTAQAEHSGESNFIIWQYGDALSTGLLVNEIGDWSGSVDVSAGPSVMSVDADGDWSLTLE</sequence>
<evidence type="ECO:0000256" key="1">
    <source>
        <dbReference type="ARBA" id="ARBA00004141"/>
    </source>
</evidence>
<evidence type="ECO:0000259" key="9">
    <source>
        <dbReference type="Pfam" id="PF05154"/>
    </source>
</evidence>
<gene>
    <name evidence="10" type="ORF">GCM10009823_11530</name>
</gene>
<feature type="compositionally biased region" description="Polar residues" evidence="7">
    <location>
        <begin position="94"/>
        <end position="112"/>
    </location>
</feature>
<dbReference type="PANTHER" id="PTHR21016:SF7">
    <property type="entry name" value="TM2 DOMAIN-CONTAINING PROTEIN 3"/>
    <property type="match status" value="1"/>
</dbReference>
<dbReference type="InterPro" id="IPR007829">
    <property type="entry name" value="TM2"/>
</dbReference>
<evidence type="ECO:0000256" key="8">
    <source>
        <dbReference type="SAM" id="Phobius"/>
    </source>
</evidence>
<organism evidence="10 11">
    <name type="scientific">Brevibacterium salitolerans</name>
    <dbReference type="NCBI Taxonomy" id="1403566"/>
    <lineage>
        <taxon>Bacteria</taxon>
        <taxon>Bacillati</taxon>
        <taxon>Actinomycetota</taxon>
        <taxon>Actinomycetes</taxon>
        <taxon>Micrococcales</taxon>
        <taxon>Brevibacteriaceae</taxon>
        <taxon>Brevibacterium</taxon>
    </lineage>
</organism>
<keyword evidence="3" id="KW-0732">Signal</keyword>
<accession>A0ABN2WL56</accession>
<feature type="compositionally biased region" description="Acidic residues" evidence="7">
    <location>
        <begin position="260"/>
        <end position="282"/>
    </location>
</feature>